<dbReference type="PANTHER" id="PTHR34001">
    <property type="entry name" value="BLL7405 PROTEIN"/>
    <property type="match status" value="1"/>
</dbReference>
<evidence type="ECO:0000313" key="7">
    <source>
        <dbReference type="EMBL" id="MRU15313.1"/>
    </source>
</evidence>
<evidence type="ECO:0000313" key="8">
    <source>
        <dbReference type="Proteomes" id="UP000564704"/>
    </source>
</evidence>
<keyword evidence="2 5" id="KW-0732">Signal</keyword>
<feature type="chain" id="PRO_5032766074" description="Outer membrane protein beta-barrel domain-containing protein" evidence="5">
    <location>
        <begin position="28"/>
        <end position="817"/>
    </location>
</feature>
<feature type="domain" description="Outer membrane protein beta-barrel" evidence="6">
    <location>
        <begin position="617"/>
        <end position="817"/>
    </location>
</feature>
<comment type="caution">
    <text evidence="7">The sequence shown here is derived from an EMBL/GenBank/DDBJ whole genome shotgun (WGS) entry which is preliminary data.</text>
</comment>
<feature type="domain" description="Outer membrane protein beta-barrel" evidence="6">
    <location>
        <begin position="418"/>
        <end position="595"/>
    </location>
</feature>
<dbReference type="Pfam" id="PF10082">
    <property type="entry name" value="BBP2_2"/>
    <property type="match status" value="1"/>
</dbReference>
<evidence type="ECO:0000256" key="2">
    <source>
        <dbReference type="ARBA" id="ARBA00022729"/>
    </source>
</evidence>
<protein>
    <recommendedName>
        <fullName evidence="6">Outer membrane protein beta-barrel domain-containing protein</fullName>
    </recommendedName>
</protein>
<name>A0A844D0B0_9RHOB</name>
<dbReference type="Pfam" id="PF13505">
    <property type="entry name" value="OMP_b-brl"/>
    <property type="match status" value="2"/>
</dbReference>
<dbReference type="AlphaFoldDB" id="A0A844D0B0"/>
<evidence type="ECO:0000256" key="3">
    <source>
        <dbReference type="ARBA" id="ARBA00023136"/>
    </source>
</evidence>
<dbReference type="OrthoDB" id="268975at2"/>
<evidence type="ECO:0000259" key="6">
    <source>
        <dbReference type="Pfam" id="PF13505"/>
    </source>
</evidence>
<gene>
    <name evidence="7" type="ORF">FDP25_07695</name>
</gene>
<sequence>MTLGKTVFVCGVSVSTVFLLSADFTFAQNIDVLSASTQDRMPFEFDAGATFSEQYTDNVFLTANDRRSDFITVFAPWMGLSYRAENFRLNLEASAEIARFAENSNEDYEDYFLGGEAQYRISDTVFAFGGLDYSLGHESRESPDDVNGSRPTELREASGYIGLGGKVADRNFRLGLNVRDLNYDDTPAALGVIDNDDRDRRQIEFGGRLGVASTENGELFVQGIYDHREYDQAIDNQGAGFQRSSKGYQAALGYTGAIGPMEGEVLLGLMSQDYDDPRFGTTVAVDLGADVTMPLGGGTELDAIVERSIEETTLSGASGYVSSSAGLRLRHRVASNMSLAAYGFLTQNDYQNLPRTDMLKETGLSLRYYFNPRLYLDTNYDFRQRQSDVAGADFDEHRITLRFGASLNPRFDKKTDNLAKAGAGGFYAGVQVGDNAMHTKVDGPRGAGGNLTADFGDHGLAGGVFAGYRREFGNLVLGAEVEAELNDTEWSHLAGRNFAVERGNAYALSGIAGLRTTSGNLLYGRFGVVSAEFDSTYQQGANPVVVKSDNETGLLFGVGAEIPFGNGLSGRMEYQLRAYDDYPIGSPMGTANNDNFANVESLARFGLVYAFGKQASTSQTATKADFSGLYAGAQLGHGTIQSDNSGPRPNSAAPAFTLVTTRAGQGFTGGLFAGYGVQNGRFYVGGEAEFELSSANWNVERSPTGRIYSAEKLSTVGLGVRVGYVLNDNVLLYGRAGAVRSEFDFDYTYGGAAVDMRETLDGIRIGAGIEFPVGKKTTARFDYTQTEYDANAVFYGQGTDRFDTSERLFHIGLTRQF</sequence>
<dbReference type="InterPro" id="IPR011250">
    <property type="entry name" value="OMP/PagP_B-barrel"/>
</dbReference>
<dbReference type="EMBL" id="SZWE01000001">
    <property type="protein sequence ID" value="MRU15313.1"/>
    <property type="molecule type" value="Genomic_DNA"/>
</dbReference>
<proteinExistence type="inferred from homology"/>
<feature type="signal peptide" evidence="5">
    <location>
        <begin position="1"/>
        <end position="27"/>
    </location>
</feature>
<keyword evidence="3" id="KW-0472">Membrane</keyword>
<accession>A0A844D0B0</accession>
<comment type="similarity">
    <text evidence="4">Belongs to the Omp25/RopB family.</text>
</comment>
<dbReference type="Proteomes" id="UP000564704">
    <property type="component" value="Unassembled WGS sequence"/>
</dbReference>
<dbReference type="GO" id="GO:0016020">
    <property type="term" value="C:membrane"/>
    <property type="evidence" value="ECO:0007669"/>
    <property type="project" value="UniProtKB-SubCell"/>
</dbReference>
<evidence type="ECO:0000256" key="4">
    <source>
        <dbReference type="ARBA" id="ARBA00038306"/>
    </source>
</evidence>
<dbReference type="InterPro" id="IPR018759">
    <property type="entry name" value="BBP2_2"/>
</dbReference>
<comment type="subcellular location">
    <subcellularLocation>
        <location evidence="1">Membrane</location>
    </subcellularLocation>
</comment>
<dbReference type="InterPro" id="IPR027385">
    <property type="entry name" value="Beta-barrel_OMP"/>
</dbReference>
<dbReference type="PANTHER" id="PTHR34001:SF3">
    <property type="entry name" value="BLL7405 PROTEIN"/>
    <property type="match status" value="1"/>
</dbReference>
<evidence type="ECO:0000256" key="5">
    <source>
        <dbReference type="SAM" id="SignalP"/>
    </source>
</evidence>
<keyword evidence="8" id="KW-1185">Reference proteome</keyword>
<dbReference type="Gene3D" id="2.40.160.20">
    <property type="match status" value="2"/>
</dbReference>
<reference evidence="7 8" key="1">
    <citation type="submission" date="2019-05" db="EMBL/GenBank/DDBJ databases">
        <title>Roseovarius bejariae sp. nov., a moderately halophylic bacterium isolated from a saline soil in Rambla Salada (Murcia).</title>
        <authorList>
            <person name="Castro D.J."/>
            <person name="Gomez-Altuve A."/>
            <person name="Reina J.C."/>
            <person name="Rodriguez M."/>
            <person name="Sampedro I."/>
            <person name="Llamas I."/>
            <person name="Martinez-Checa F."/>
        </authorList>
    </citation>
    <scope>NUCLEOTIDE SEQUENCE [LARGE SCALE GENOMIC DNA]</scope>
    <source>
        <strain evidence="7 8">A21</strain>
    </source>
</reference>
<organism evidence="7 8">
    <name type="scientific">Roseovarius bejariae</name>
    <dbReference type="NCBI Taxonomy" id="2576383"/>
    <lineage>
        <taxon>Bacteria</taxon>
        <taxon>Pseudomonadati</taxon>
        <taxon>Pseudomonadota</taxon>
        <taxon>Alphaproteobacteria</taxon>
        <taxon>Rhodobacterales</taxon>
        <taxon>Roseobacteraceae</taxon>
        <taxon>Roseovarius</taxon>
    </lineage>
</organism>
<dbReference type="SUPFAM" id="SSF56925">
    <property type="entry name" value="OMPA-like"/>
    <property type="match status" value="2"/>
</dbReference>
<evidence type="ECO:0000256" key="1">
    <source>
        <dbReference type="ARBA" id="ARBA00004370"/>
    </source>
</evidence>
<dbReference type="InterPro" id="IPR051692">
    <property type="entry name" value="OMP-like"/>
</dbReference>